<evidence type="ECO:0000313" key="4">
    <source>
        <dbReference type="Proteomes" id="UP001199106"/>
    </source>
</evidence>
<feature type="compositionally biased region" description="Basic and acidic residues" evidence="1">
    <location>
        <begin position="395"/>
        <end position="419"/>
    </location>
</feature>
<feature type="compositionally biased region" description="Basic and acidic residues" evidence="1">
    <location>
        <begin position="624"/>
        <end position="648"/>
    </location>
</feature>
<dbReference type="PROSITE" id="PS50097">
    <property type="entry name" value="BTB"/>
    <property type="match status" value="1"/>
</dbReference>
<dbReference type="Gene3D" id="3.30.710.10">
    <property type="entry name" value="Potassium Channel Kv1.1, Chain A"/>
    <property type="match status" value="1"/>
</dbReference>
<reference evidence="3" key="1">
    <citation type="submission" date="2021-07" db="EMBL/GenBank/DDBJ databases">
        <title>Genome Resource of American Ginseng Black Spot Pathogen Alternaria panax.</title>
        <authorList>
            <person name="Qiu C."/>
            <person name="Wang W."/>
            <person name="Liu Z."/>
        </authorList>
    </citation>
    <scope>NUCLEOTIDE SEQUENCE</scope>
    <source>
        <strain evidence="3">BNCC115425</strain>
    </source>
</reference>
<organism evidence="3 4">
    <name type="scientific">Alternaria panax</name>
    <dbReference type="NCBI Taxonomy" id="48097"/>
    <lineage>
        <taxon>Eukaryota</taxon>
        <taxon>Fungi</taxon>
        <taxon>Dikarya</taxon>
        <taxon>Ascomycota</taxon>
        <taxon>Pezizomycotina</taxon>
        <taxon>Dothideomycetes</taxon>
        <taxon>Pleosporomycetidae</taxon>
        <taxon>Pleosporales</taxon>
        <taxon>Pleosporineae</taxon>
        <taxon>Pleosporaceae</taxon>
        <taxon>Alternaria</taxon>
        <taxon>Alternaria sect. Panax</taxon>
    </lineage>
</organism>
<gene>
    <name evidence="3" type="ORF">G6011_00319</name>
</gene>
<feature type="region of interest" description="Disordered" evidence="1">
    <location>
        <begin position="297"/>
        <end position="477"/>
    </location>
</feature>
<feature type="region of interest" description="Disordered" evidence="1">
    <location>
        <begin position="601"/>
        <end position="666"/>
    </location>
</feature>
<evidence type="ECO:0000259" key="2">
    <source>
        <dbReference type="PROSITE" id="PS50097"/>
    </source>
</evidence>
<evidence type="ECO:0000256" key="1">
    <source>
        <dbReference type="SAM" id="MobiDB-lite"/>
    </source>
</evidence>
<evidence type="ECO:0000313" key="3">
    <source>
        <dbReference type="EMBL" id="KAG9195199.1"/>
    </source>
</evidence>
<keyword evidence="4" id="KW-1185">Reference proteome</keyword>
<comment type="caution">
    <text evidence="3">The sequence shown here is derived from an EMBL/GenBank/DDBJ whole genome shotgun (WGS) entry which is preliminary data.</text>
</comment>
<dbReference type="PANTHER" id="PTHR47843:SF2">
    <property type="entry name" value="BTB DOMAIN-CONTAINING PROTEIN"/>
    <property type="match status" value="1"/>
</dbReference>
<feature type="compositionally biased region" description="Low complexity" evidence="1">
    <location>
        <begin position="371"/>
        <end position="382"/>
    </location>
</feature>
<sequence>MASGSIGDVPAATFAEYVDDPFFDHGHGAGASQTPAEEADDLMKNAPSADAPQLGLAQRPEAPSRCIALRPALTHRLYSHRLHVRAKAKLQRDRLLSGPMIDIYVGESRRHWSLHRNLLCHHSETLENELLGDADGHTRKDQLHLPDHSPAGFELLVKWLYQGNLDDVSDMADANLKYEYAVSCHRLYLLCDRFDMAQLKNVAMDQYRKGLNEAELVPDANEIDDIYRKSPAGSPFRTLMTRIAARQIMDPGNKRDVETYRECFENNPDFAIDLVKAIRSGTGGMLFDDPTDEGHECDYHDHEAGPNCHTKGKGKAKKKAGPSSAKSVPYINSDQHNRPLRPPPPKTPHPPRPLPARPQEGTTRPLRRRLTSPASSTVVTSTEMAVASQPPNPDAVREREKDRERLRKVTPPERRRLERAQSSGTEIQKSRPVLEERRRSSDDASPPHQSSQTGDETFGELEGGPVQPPQRTPSRRGIWEWAKVGTGRLNIIGRIPHPEWKGPIVSHEVGTNGNSLISTIPETHDDFSIPSTTATETNNLQEYNHATAAKMEGLGYPHAHIMTSPSFSQTKRSSDDLVAASSTASTPANLNFVSEGWTNGERITPQASKDSPPLAPDTPTPNQRRKDSTVEEESTPTKDTSERVKAEIADQPQNGFKATPTPDRIPKYRIALTSSFLSPARSTTSSTS</sequence>
<dbReference type="Pfam" id="PF00651">
    <property type="entry name" value="BTB"/>
    <property type="match status" value="1"/>
</dbReference>
<protein>
    <recommendedName>
        <fullName evidence="2">BTB domain-containing protein</fullName>
    </recommendedName>
</protein>
<dbReference type="InterPro" id="IPR000210">
    <property type="entry name" value="BTB/POZ_dom"/>
</dbReference>
<dbReference type="SUPFAM" id="SSF54695">
    <property type="entry name" value="POZ domain"/>
    <property type="match status" value="1"/>
</dbReference>
<dbReference type="EMBL" id="JAANER010000001">
    <property type="protein sequence ID" value="KAG9195199.1"/>
    <property type="molecule type" value="Genomic_DNA"/>
</dbReference>
<dbReference type="CDD" id="cd18186">
    <property type="entry name" value="BTB_POZ_ZBTB_KLHL-like"/>
    <property type="match status" value="1"/>
</dbReference>
<feature type="compositionally biased region" description="Basic residues" evidence="1">
    <location>
        <begin position="310"/>
        <end position="320"/>
    </location>
</feature>
<name>A0AAD4IIZ5_9PLEO</name>
<dbReference type="Proteomes" id="UP001199106">
    <property type="component" value="Unassembled WGS sequence"/>
</dbReference>
<feature type="compositionally biased region" description="Pro residues" evidence="1">
    <location>
        <begin position="340"/>
        <end position="356"/>
    </location>
</feature>
<proteinExistence type="predicted"/>
<dbReference type="InterPro" id="IPR011333">
    <property type="entry name" value="SKP1/BTB/POZ_sf"/>
</dbReference>
<feature type="domain" description="BTB" evidence="2">
    <location>
        <begin position="101"/>
        <end position="169"/>
    </location>
</feature>
<dbReference type="PANTHER" id="PTHR47843">
    <property type="entry name" value="BTB DOMAIN-CONTAINING PROTEIN-RELATED"/>
    <property type="match status" value="1"/>
</dbReference>
<dbReference type="AlphaFoldDB" id="A0AAD4IIZ5"/>
<accession>A0AAD4IIZ5</accession>
<feature type="compositionally biased region" description="Basic and acidic residues" evidence="1">
    <location>
        <begin position="428"/>
        <end position="442"/>
    </location>
</feature>